<dbReference type="InterPro" id="IPR012938">
    <property type="entry name" value="Glc/Sorbosone_DH"/>
</dbReference>
<proteinExistence type="predicted"/>
<reference evidence="2" key="1">
    <citation type="submission" date="2018-05" db="EMBL/GenBank/DDBJ databases">
        <authorList>
            <person name="Lanie J.A."/>
            <person name="Ng W.-L."/>
            <person name="Kazmierczak K.M."/>
            <person name="Andrzejewski T.M."/>
            <person name="Davidsen T.M."/>
            <person name="Wayne K.J."/>
            <person name="Tettelin H."/>
            <person name="Glass J.I."/>
            <person name="Rusch D."/>
            <person name="Podicherti R."/>
            <person name="Tsui H.-C.T."/>
            <person name="Winkler M.E."/>
        </authorList>
    </citation>
    <scope>NUCLEOTIDE SEQUENCE</scope>
</reference>
<evidence type="ECO:0000259" key="1">
    <source>
        <dbReference type="Pfam" id="PF07995"/>
    </source>
</evidence>
<dbReference type="InterPro" id="IPR011041">
    <property type="entry name" value="Quinoprot_gluc/sorb_DH_b-prop"/>
</dbReference>
<dbReference type="Gene3D" id="2.120.10.30">
    <property type="entry name" value="TolB, C-terminal domain"/>
    <property type="match status" value="1"/>
</dbReference>
<protein>
    <recommendedName>
        <fullName evidence="1">Glucose/Sorbosone dehydrogenase domain-containing protein</fullName>
    </recommendedName>
</protein>
<dbReference type="PANTHER" id="PTHR19328">
    <property type="entry name" value="HEDGEHOG-INTERACTING PROTEIN"/>
    <property type="match status" value="1"/>
</dbReference>
<dbReference type="InterPro" id="IPR011042">
    <property type="entry name" value="6-blade_b-propeller_TolB-like"/>
</dbReference>
<dbReference type="EMBL" id="UINC01147060">
    <property type="protein sequence ID" value="SVD38162.1"/>
    <property type="molecule type" value="Genomic_DNA"/>
</dbReference>
<dbReference type="Pfam" id="PF07995">
    <property type="entry name" value="GSDH"/>
    <property type="match status" value="1"/>
</dbReference>
<gene>
    <name evidence="2" type="ORF">METZ01_LOCUS391016</name>
</gene>
<name>A0A382UV75_9ZZZZ</name>
<evidence type="ECO:0000313" key="2">
    <source>
        <dbReference type="EMBL" id="SVD38162.1"/>
    </source>
</evidence>
<dbReference type="SUPFAM" id="SSF50952">
    <property type="entry name" value="Soluble quinoprotein glucose dehydrogenase"/>
    <property type="match status" value="1"/>
</dbReference>
<accession>A0A382UV75</accession>
<feature type="domain" description="Glucose/Sorbosone dehydrogenase" evidence="1">
    <location>
        <begin position="49"/>
        <end position="249"/>
    </location>
</feature>
<organism evidence="2">
    <name type="scientific">marine metagenome</name>
    <dbReference type="NCBI Taxonomy" id="408172"/>
    <lineage>
        <taxon>unclassified sequences</taxon>
        <taxon>metagenomes</taxon>
        <taxon>ecological metagenomes</taxon>
    </lineage>
</organism>
<dbReference type="PANTHER" id="PTHR19328:SF75">
    <property type="entry name" value="ALDOSE SUGAR DEHYDROGENASE YLII"/>
    <property type="match status" value="1"/>
</dbReference>
<dbReference type="AlphaFoldDB" id="A0A382UV75"/>
<feature type="non-terminal residue" evidence="2">
    <location>
        <position position="257"/>
    </location>
</feature>
<sequence>MNLKRFSIIYLITLTSLIFPGIGVNKILDGLDKPVFVVSKNTNPEYLYIVEQDGIIKLAIDGKINKKLFLDITSSVHQTLYPGDEQGLLGLALHPEFEKNGYLFVNYVDRNGFTIISRFESNIDSANPLSEKIIFKIEQPYSNHNGGHLAFGPDGYLYIGLGDGGSSGDPENRAQDLKSYFGKMLRIDINNANSDPYVIPQDNPFFNKKNIIKEIWAYGLRNPWRYSFDKLTGDLYIGDVGQNNWEEIDFQLSSSLG</sequence>